<evidence type="ECO:0000256" key="2">
    <source>
        <dbReference type="ARBA" id="ARBA00022692"/>
    </source>
</evidence>
<protein>
    <submittedName>
        <fullName evidence="7">Putative sodium-coupled neutral amino acid transporter 7</fullName>
    </submittedName>
</protein>
<dbReference type="GO" id="GO:0016020">
    <property type="term" value="C:membrane"/>
    <property type="evidence" value="ECO:0007669"/>
    <property type="project" value="UniProtKB-SubCell"/>
</dbReference>
<gene>
    <name evidence="7" type="ORF">X975_00488</name>
</gene>
<evidence type="ECO:0000256" key="5">
    <source>
        <dbReference type="SAM" id="Phobius"/>
    </source>
</evidence>
<evidence type="ECO:0000313" key="8">
    <source>
        <dbReference type="Proteomes" id="UP000054359"/>
    </source>
</evidence>
<dbReference type="EMBL" id="KK120499">
    <property type="protein sequence ID" value="KFM78404.1"/>
    <property type="molecule type" value="Genomic_DNA"/>
</dbReference>
<dbReference type="Proteomes" id="UP000054359">
    <property type="component" value="Unassembled WGS sequence"/>
</dbReference>
<evidence type="ECO:0000256" key="4">
    <source>
        <dbReference type="ARBA" id="ARBA00023136"/>
    </source>
</evidence>
<keyword evidence="8" id="KW-1185">Reference proteome</keyword>
<dbReference type="OrthoDB" id="6428543at2759"/>
<name>A0A087UM15_STEMI</name>
<keyword evidence="2 5" id="KW-0812">Transmembrane</keyword>
<proteinExistence type="predicted"/>
<feature type="transmembrane region" description="Helical" evidence="5">
    <location>
        <begin position="67"/>
        <end position="88"/>
    </location>
</feature>
<dbReference type="Pfam" id="PF01490">
    <property type="entry name" value="Aa_trans"/>
    <property type="match status" value="1"/>
</dbReference>
<feature type="domain" description="Amino acid transporter transmembrane" evidence="6">
    <location>
        <begin position="14"/>
        <end position="194"/>
    </location>
</feature>
<evidence type="ECO:0000256" key="1">
    <source>
        <dbReference type="ARBA" id="ARBA00004141"/>
    </source>
</evidence>
<dbReference type="PANTHER" id="PTHR22950:SF652">
    <property type="entry name" value="TRANSMEMBRANE AMINO ACID TRANSPORTER FAMILY PROTEIN"/>
    <property type="match status" value="1"/>
</dbReference>
<dbReference type="AlphaFoldDB" id="A0A087UM15"/>
<organism evidence="7 8">
    <name type="scientific">Stegodyphus mimosarum</name>
    <name type="common">African social velvet spider</name>
    <dbReference type="NCBI Taxonomy" id="407821"/>
    <lineage>
        <taxon>Eukaryota</taxon>
        <taxon>Metazoa</taxon>
        <taxon>Ecdysozoa</taxon>
        <taxon>Arthropoda</taxon>
        <taxon>Chelicerata</taxon>
        <taxon>Arachnida</taxon>
        <taxon>Araneae</taxon>
        <taxon>Araneomorphae</taxon>
        <taxon>Entelegynae</taxon>
        <taxon>Eresoidea</taxon>
        <taxon>Eresidae</taxon>
        <taxon>Stegodyphus</taxon>
    </lineage>
</organism>
<reference evidence="7 8" key="1">
    <citation type="submission" date="2013-11" db="EMBL/GenBank/DDBJ databases">
        <title>Genome sequencing of Stegodyphus mimosarum.</title>
        <authorList>
            <person name="Bechsgaard J."/>
        </authorList>
    </citation>
    <scope>NUCLEOTIDE SEQUENCE [LARGE SCALE GENOMIC DNA]</scope>
</reference>
<keyword evidence="4 5" id="KW-0472">Membrane</keyword>
<evidence type="ECO:0000313" key="7">
    <source>
        <dbReference type="EMBL" id="KFM78404.1"/>
    </source>
</evidence>
<evidence type="ECO:0000259" key="6">
    <source>
        <dbReference type="Pfam" id="PF01490"/>
    </source>
</evidence>
<feature type="transmembrane region" description="Helical" evidence="5">
    <location>
        <begin position="108"/>
        <end position="130"/>
    </location>
</feature>
<sequence>MLYPVFLTVYGYFKLDIKNVHIKTEPDNISQLLVSVPVLCFAYQCQEVVVPVYSCMKNRTLGNFTKSCCLSMSFLIVIYSTIGCFGYLTFGSVVTPNVMKMYDAEDPVVMIGIGALIVKMVVTYPVLALCGRGAVDGLYSELFRLSAADFVNGEKRRRIIIASVWFGTTLLLALYTSNIGIVIHALGSISSANIFI</sequence>
<feature type="transmembrane region" description="Helical" evidence="5">
    <location>
        <begin position="164"/>
        <end position="186"/>
    </location>
</feature>
<comment type="subcellular location">
    <subcellularLocation>
        <location evidence="1">Membrane</location>
        <topology evidence="1">Multi-pass membrane protein</topology>
    </subcellularLocation>
</comment>
<dbReference type="STRING" id="407821.A0A087UM15"/>
<accession>A0A087UM15</accession>
<dbReference type="OMA" id="SAMFIMY"/>
<keyword evidence="3 5" id="KW-1133">Transmembrane helix</keyword>
<dbReference type="PANTHER" id="PTHR22950">
    <property type="entry name" value="AMINO ACID TRANSPORTER"/>
    <property type="match status" value="1"/>
</dbReference>
<dbReference type="InterPro" id="IPR013057">
    <property type="entry name" value="AA_transpt_TM"/>
</dbReference>
<dbReference type="GO" id="GO:0015179">
    <property type="term" value="F:L-amino acid transmembrane transporter activity"/>
    <property type="evidence" value="ECO:0007669"/>
    <property type="project" value="TreeGrafter"/>
</dbReference>
<evidence type="ECO:0000256" key="3">
    <source>
        <dbReference type="ARBA" id="ARBA00022989"/>
    </source>
</evidence>
<feature type="non-terminal residue" evidence="7">
    <location>
        <position position="196"/>
    </location>
</feature>